<name>A0ABS7A1J0_9DEIN</name>
<dbReference type="Proteomes" id="UP000724268">
    <property type="component" value="Unassembled WGS sequence"/>
</dbReference>
<reference evidence="2 3" key="1">
    <citation type="submission" date="2021-07" db="EMBL/GenBank/DDBJ databases">
        <title>Thermus aquaticus gen. n. and sp. n., a nonsporulating extreme thermophile.</title>
        <authorList>
            <person name="Hu C.-J."/>
            <person name="Li W.-J."/>
            <person name="Xian W.-D."/>
        </authorList>
    </citation>
    <scope>NUCLEOTIDE SEQUENCE [LARGE SCALE GENOMIC DNA]</scope>
    <source>
        <strain evidence="2 3">SYSU G05001</strain>
    </source>
</reference>
<dbReference type="SMART" id="SM00530">
    <property type="entry name" value="HTH_XRE"/>
    <property type="match status" value="1"/>
</dbReference>
<evidence type="ECO:0000259" key="1">
    <source>
        <dbReference type="PROSITE" id="PS50943"/>
    </source>
</evidence>
<feature type="domain" description="HTH cro/C1-type" evidence="1">
    <location>
        <begin position="13"/>
        <end position="66"/>
    </location>
</feature>
<proteinExistence type="predicted"/>
<comment type="caution">
    <text evidence="2">The sequence shown here is derived from an EMBL/GenBank/DDBJ whole genome shotgun (WGS) entry which is preliminary data.</text>
</comment>
<dbReference type="SUPFAM" id="SSF47413">
    <property type="entry name" value="lambda repressor-like DNA-binding domains"/>
    <property type="match status" value="1"/>
</dbReference>
<dbReference type="Pfam" id="PF01381">
    <property type="entry name" value="HTH_3"/>
    <property type="match status" value="1"/>
</dbReference>
<dbReference type="CDD" id="cd00093">
    <property type="entry name" value="HTH_XRE"/>
    <property type="match status" value="1"/>
</dbReference>
<gene>
    <name evidence="2" type="ORF">KZX47_13530</name>
</gene>
<dbReference type="RefSeq" id="WP_219760564.1">
    <property type="nucleotide sequence ID" value="NZ_JAHXRS010000036.1"/>
</dbReference>
<dbReference type="Gene3D" id="1.10.260.40">
    <property type="entry name" value="lambda repressor-like DNA-binding domains"/>
    <property type="match status" value="1"/>
</dbReference>
<accession>A0ABS7A1J0</accession>
<dbReference type="EMBL" id="JAHXRS010000036">
    <property type="protein sequence ID" value="MBW6396161.1"/>
    <property type="molecule type" value="Genomic_DNA"/>
</dbReference>
<evidence type="ECO:0000313" key="2">
    <source>
        <dbReference type="EMBL" id="MBW6396161.1"/>
    </source>
</evidence>
<sequence length="80" mass="8459">MGRKERPPLARLVRTKRLLAELSQEELAARAGVSRSLIAMVEAGIEPSIRSLKKIAGALGISGAELSAVLLAHEKEGGTQ</sequence>
<keyword evidence="3" id="KW-1185">Reference proteome</keyword>
<organism evidence="2 3">
    <name type="scientific">Thermus brevis</name>
    <dbReference type="NCBI Taxonomy" id="2862456"/>
    <lineage>
        <taxon>Bacteria</taxon>
        <taxon>Thermotogati</taxon>
        <taxon>Deinococcota</taxon>
        <taxon>Deinococci</taxon>
        <taxon>Thermales</taxon>
        <taxon>Thermaceae</taxon>
        <taxon>Thermus</taxon>
    </lineage>
</organism>
<dbReference type="InterPro" id="IPR010982">
    <property type="entry name" value="Lambda_DNA-bd_dom_sf"/>
</dbReference>
<dbReference type="InterPro" id="IPR001387">
    <property type="entry name" value="Cro/C1-type_HTH"/>
</dbReference>
<evidence type="ECO:0000313" key="3">
    <source>
        <dbReference type="Proteomes" id="UP000724268"/>
    </source>
</evidence>
<protein>
    <submittedName>
        <fullName evidence="2">Helix-turn-helix domain-containing protein</fullName>
    </submittedName>
</protein>
<dbReference type="PROSITE" id="PS50943">
    <property type="entry name" value="HTH_CROC1"/>
    <property type="match status" value="1"/>
</dbReference>